<evidence type="ECO:0000313" key="2">
    <source>
        <dbReference type="Proteomes" id="UP000636800"/>
    </source>
</evidence>
<dbReference type="EMBL" id="JADCNL010000003">
    <property type="protein sequence ID" value="KAG0489113.1"/>
    <property type="molecule type" value="Genomic_DNA"/>
</dbReference>
<comment type="caution">
    <text evidence="1">The sequence shown here is derived from an EMBL/GenBank/DDBJ whole genome shotgun (WGS) entry which is preliminary data.</text>
</comment>
<proteinExistence type="predicted"/>
<dbReference type="Proteomes" id="UP000636800">
    <property type="component" value="Chromosome 3"/>
</dbReference>
<reference evidence="1 2" key="1">
    <citation type="journal article" date="2020" name="Nat. Food">
        <title>A phased Vanilla planifolia genome enables genetic improvement of flavour and production.</title>
        <authorList>
            <person name="Hasing T."/>
            <person name="Tang H."/>
            <person name="Brym M."/>
            <person name="Khazi F."/>
            <person name="Huang T."/>
            <person name="Chambers A.H."/>
        </authorList>
    </citation>
    <scope>NUCLEOTIDE SEQUENCE [LARGE SCALE GENOMIC DNA]</scope>
    <source>
        <tissue evidence="1">Leaf</tissue>
    </source>
</reference>
<evidence type="ECO:0000313" key="1">
    <source>
        <dbReference type="EMBL" id="KAG0489113.1"/>
    </source>
</evidence>
<gene>
    <name evidence="1" type="ORF">HPP92_007924</name>
</gene>
<accession>A0A835V969</accession>
<protein>
    <submittedName>
        <fullName evidence="1">Uncharacterized protein</fullName>
    </submittedName>
</protein>
<organism evidence="1 2">
    <name type="scientific">Vanilla planifolia</name>
    <name type="common">Vanilla</name>
    <dbReference type="NCBI Taxonomy" id="51239"/>
    <lineage>
        <taxon>Eukaryota</taxon>
        <taxon>Viridiplantae</taxon>
        <taxon>Streptophyta</taxon>
        <taxon>Embryophyta</taxon>
        <taxon>Tracheophyta</taxon>
        <taxon>Spermatophyta</taxon>
        <taxon>Magnoliopsida</taxon>
        <taxon>Liliopsida</taxon>
        <taxon>Asparagales</taxon>
        <taxon>Orchidaceae</taxon>
        <taxon>Vanilloideae</taxon>
        <taxon>Vanilleae</taxon>
        <taxon>Vanilla</taxon>
    </lineage>
</organism>
<sequence length="188" mass="22028">MDNYQCITFATNKTYQICPNLLVHYFGFKAKAKKKDYNKTPLMYKLLESLAPIKTSKNSVFSFRKAICNEKESHDHRSFDERIDSLPRYLTTKRQWFSQALTVAHDSMAEDLSDLEAVRPSSDINQFEVSVDEGKKKEKIVEAHNSLGWSRFTRAKQRSSQLNLKLVVIEKVERKRWLRSKNRSISFL</sequence>
<name>A0A835V969_VANPL</name>
<dbReference type="AlphaFoldDB" id="A0A835V969"/>
<keyword evidence="2" id="KW-1185">Reference proteome</keyword>